<evidence type="ECO:0000256" key="7">
    <source>
        <dbReference type="SAM" id="MobiDB-lite"/>
    </source>
</evidence>
<evidence type="ECO:0000256" key="3">
    <source>
        <dbReference type="ARBA" id="ARBA00022553"/>
    </source>
</evidence>
<dbReference type="PANTHER" id="PTHR43711">
    <property type="entry name" value="TWO-COMPONENT HISTIDINE KINASE"/>
    <property type="match status" value="1"/>
</dbReference>
<comment type="caution">
    <text evidence="10">The sequence shown here is derived from an EMBL/GenBank/DDBJ whole genome shotgun (WGS) entry which is preliminary data.</text>
</comment>
<evidence type="ECO:0000256" key="1">
    <source>
        <dbReference type="ARBA" id="ARBA00000085"/>
    </source>
</evidence>
<dbReference type="SMART" id="SM00388">
    <property type="entry name" value="HisKA"/>
    <property type="match status" value="1"/>
</dbReference>
<keyword evidence="8" id="KW-0812">Transmembrane</keyword>
<keyword evidence="3" id="KW-0597">Phosphoprotein</keyword>
<dbReference type="Pfam" id="PF00512">
    <property type="entry name" value="HisKA"/>
    <property type="match status" value="1"/>
</dbReference>
<comment type="catalytic activity">
    <reaction evidence="1">
        <text>ATP + protein L-histidine = ADP + protein N-phospho-L-histidine.</text>
        <dbReference type="EC" id="2.7.13.3"/>
    </reaction>
</comment>
<feature type="region of interest" description="Disordered" evidence="7">
    <location>
        <begin position="289"/>
        <end position="316"/>
    </location>
</feature>
<dbReference type="Pfam" id="PF02518">
    <property type="entry name" value="HATPase_c"/>
    <property type="match status" value="1"/>
</dbReference>
<dbReference type="InterPro" id="IPR036890">
    <property type="entry name" value="HATPase_C_sf"/>
</dbReference>
<dbReference type="EMBL" id="JBCEVZ010000081">
    <property type="protein sequence ID" value="MEL5996561.1"/>
    <property type="molecule type" value="Genomic_DNA"/>
</dbReference>
<dbReference type="SMART" id="SM00387">
    <property type="entry name" value="HATPase_c"/>
    <property type="match status" value="1"/>
</dbReference>
<evidence type="ECO:0000256" key="2">
    <source>
        <dbReference type="ARBA" id="ARBA00012438"/>
    </source>
</evidence>
<dbReference type="RefSeq" id="WP_342301039.1">
    <property type="nucleotide sequence ID" value="NZ_JBCEVZ010000081.1"/>
</dbReference>
<evidence type="ECO:0000256" key="5">
    <source>
        <dbReference type="ARBA" id="ARBA00022777"/>
    </source>
</evidence>
<dbReference type="InterPro" id="IPR003661">
    <property type="entry name" value="HisK_dim/P_dom"/>
</dbReference>
<dbReference type="InterPro" id="IPR036097">
    <property type="entry name" value="HisK_dim/P_sf"/>
</dbReference>
<dbReference type="SUPFAM" id="SSF55874">
    <property type="entry name" value="ATPase domain of HSP90 chaperone/DNA topoisomerase II/histidine kinase"/>
    <property type="match status" value="1"/>
</dbReference>
<keyword evidence="11" id="KW-1185">Reference proteome</keyword>
<keyword evidence="4" id="KW-0808">Transferase</keyword>
<dbReference type="CDD" id="cd00082">
    <property type="entry name" value="HisKA"/>
    <property type="match status" value="1"/>
</dbReference>
<evidence type="ECO:0000313" key="10">
    <source>
        <dbReference type="EMBL" id="MEL5996561.1"/>
    </source>
</evidence>
<dbReference type="GO" id="GO:0016301">
    <property type="term" value="F:kinase activity"/>
    <property type="evidence" value="ECO:0007669"/>
    <property type="project" value="UniProtKB-KW"/>
</dbReference>
<dbReference type="PRINTS" id="PR00344">
    <property type="entry name" value="BCTRLSENSOR"/>
</dbReference>
<dbReference type="InterPro" id="IPR004358">
    <property type="entry name" value="Sig_transdc_His_kin-like_C"/>
</dbReference>
<dbReference type="PANTHER" id="PTHR43711:SF26">
    <property type="entry name" value="SENSOR HISTIDINE KINASE RCSC"/>
    <property type="match status" value="1"/>
</dbReference>
<dbReference type="InterPro" id="IPR003594">
    <property type="entry name" value="HATPase_dom"/>
</dbReference>
<evidence type="ECO:0000256" key="8">
    <source>
        <dbReference type="SAM" id="Phobius"/>
    </source>
</evidence>
<dbReference type="PROSITE" id="PS50109">
    <property type="entry name" value="HIS_KIN"/>
    <property type="match status" value="1"/>
</dbReference>
<dbReference type="Proteomes" id="UP001479606">
    <property type="component" value="Unassembled WGS sequence"/>
</dbReference>
<evidence type="ECO:0000256" key="6">
    <source>
        <dbReference type="ARBA" id="ARBA00023012"/>
    </source>
</evidence>
<gene>
    <name evidence="10" type="ORF">AAFH49_20295</name>
</gene>
<dbReference type="EC" id="2.7.13.3" evidence="2"/>
<dbReference type="InterPro" id="IPR050736">
    <property type="entry name" value="Sensor_HK_Regulatory"/>
</dbReference>
<sequence>NAKYEATKTLAHLLKQRGDYRQALAYAEESQAAHDTLFSQAKAEEIGRLQGDFQLGQERDHAQVLARTAEAQQLRLRQQQRELWGLGLGLAAAALVGLALWRLNRLLGRKNQQIEQQRAELTALNATKDQLFSIIGHDLRGPLHSLHAFVGLLSGPPLPPEKLAQYTQRLTSTLDHTLALLENLLHWAALQMRATAPPQPENLALAAVVEENFELLSPAAEAGQVTLHHDLTGEEHVWADPSAVRLVLRNLLSNAIKFTSAGGTVRVAARRVAGTWQLAVADTGLGLPVPTPRQEVPAETLERRAGTGQPRSSGLGLKLSRDVALRNGGQLWMASAGPGEGSTFTLSLPPAEAPVVAETASRN</sequence>
<evidence type="ECO:0000256" key="4">
    <source>
        <dbReference type="ARBA" id="ARBA00022679"/>
    </source>
</evidence>
<feature type="transmembrane region" description="Helical" evidence="8">
    <location>
        <begin position="83"/>
        <end position="103"/>
    </location>
</feature>
<dbReference type="InterPro" id="IPR005467">
    <property type="entry name" value="His_kinase_dom"/>
</dbReference>
<keyword evidence="5 10" id="KW-0418">Kinase</keyword>
<keyword evidence="6" id="KW-0902">Two-component regulatory system</keyword>
<accession>A0ABU9M337</accession>
<feature type="non-terminal residue" evidence="10">
    <location>
        <position position="1"/>
    </location>
</feature>
<dbReference type="Gene3D" id="1.10.287.130">
    <property type="match status" value="1"/>
</dbReference>
<evidence type="ECO:0000313" key="11">
    <source>
        <dbReference type="Proteomes" id="UP001479606"/>
    </source>
</evidence>
<feature type="domain" description="Histidine kinase" evidence="9">
    <location>
        <begin position="134"/>
        <end position="352"/>
    </location>
</feature>
<keyword evidence="8" id="KW-0472">Membrane</keyword>
<proteinExistence type="predicted"/>
<evidence type="ECO:0000259" key="9">
    <source>
        <dbReference type="PROSITE" id="PS50109"/>
    </source>
</evidence>
<dbReference type="Gene3D" id="3.30.565.10">
    <property type="entry name" value="Histidine kinase-like ATPase, C-terminal domain"/>
    <property type="match status" value="1"/>
</dbReference>
<reference evidence="10 11" key="1">
    <citation type="journal article" date="2018" name="Arch. Microbiol.">
        <title>Hymenobacter segetis sp. nov., isolated from soil.</title>
        <authorList>
            <person name="Ten L.N."/>
            <person name="Lim S.J."/>
            <person name="Kim B.O."/>
            <person name="Kang I.K."/>
            <person name="Jung H.Y."/>
        </authorList>
    </citation>
    <scope>NUCLEOTIDE SEQUENCE [LARGE SCALE GENOMIC DNA]</scope>
    <source>
        <strain evidence="10 11">S7-3-11</strain>
    </source>
</reference>
<dbReference type="SUPFAM" id="SSF47384">
    <property type="entry name" value="Homodimeric domain of signal transducing histidine kinase"/>
    <property type="match status" value="1"/>
</dbReference>
<organism evidence="10 11">
    <name type="scientific">Hymenobacter segetis</name>
    <dbReference type="NCBI Taxonomy" id="2025509"/>
    <lineage>
        <taxon>Bacteria</taxon>
        <taxon>Pseudomonadati</taxon>
        <taxon>Bacteroidota</taxon>
        <taxon>Cytophagia</taxon>
        <taxon>Cytophagales</taxon>
        <taxon>Hymenobacteraceae</taxon>
        <taxon>Hymenobacter</taxon>
    </lineage>
</organism>
<protein>
    <recommendedName>
        <fullName evidence="2">histidine kinase</fullName>
        <ecNumber evidence="2">2.7.13.3</ecNumber>
    </recommendedName>
</protein>
<keyword evidence="8" id="KW-1133">Transmembrane helix</keyword>
<name>A0ABU9M337_9BACT</name>